<keyword evidence="3" id="KW-1185">Reference proteome</keyword>
<sequence>MSDESFLPLKQPRQNEPPSSLTKTIRVGRLLLLTVVTAALAISLLSCSCSHSPIRLHLVPLQKKIHPPHPKKLHHGTVEYLTEDTGDGRYYRREFTIPCGYGMLAFNIGPAKENLPYSFDVYDDAYIFSDNAGLCLLYPSYRGYQNGTEPFWEVDDPTFQQVPLGPWTKVSHKINKKLHTKEINAAVKARGGDYVIMDKGNFYDPRYYQRLKAVVNSWSSTINVMDALSTFHEIEMATA</sequence>
<name>A0A1Z5JL38_FISSO</name>
<dbReference type="OrthoDB" id="46523at2759"/>
<evidence type="ECO:0000313" key="3">
    <source>
        <dbReference type="Proteomes" id="UP000198406"/>
    </source>
</evidence>
<protein>
    <submittedName>
        <fullName evidence="2">Uncharacterized protein</fullName>
    </submittedName>
</protein>
<feature type="compositionally biased region" description="Polar residues" evidence="1">
    <location>
        <begin position="12"/>
        <end position="21"/>
    </location>
</feature>
<dbReference type="InParanoid" id="A0A1Z5JL38"/>
<proteinExistence type="predicted"/>
<reference evidence="2 3" key="1">
    <citation type="journal article" date="2015" name="Plant Cell">
        <title>Oil accumulation by the oleaginous diatom Fistulifera solaris as revealed by the genome and transcriptome.</title>
        <authorList>
            <person name="Tanaka T."/>
            <person name="Maeda Y."/>
            <person name="Veluchamy A."/>
            <person name="Tanaka M."/>
            <person name="Abida H."/>
            <person name="Marechal E."/>
            <person name="Bowler C."/>
            <person name="Muto M."/>
            <person name="Sunaga Y."/>
            <person name="Tanaka M."/>
            <person name="Yoshino T."/>
            <person name="Taniguchi T."/>
            <person name="Fukuda Y."/>
            <person name="Nemoto M."/>
            <person name="Matsumoto M."/>
            <person name="Wong P.S."/>
            <person name="Aburatani S."/>
            <person name="Fujibuchi W."/>
        </authorList>
    </citation>
    <scope>NUCLEOTIDE SEQUENCE [LARGE SCALE GENOMIC DNA]</scope>
    <source>
        <strain evidence="2 3">JPCC DA0580</strain>
    </source>
</reference>
<dbReference type="EMBL" id="BDSP01000082">
    <property type="protein sequence ID" value="GAX14735.1"/>
    <property type="molecule type" value="Genomic_DNA"/>
</dbReference>
<gene>
    <name evidence="2" type="ORF">FisN_11Hh278</name>
</gene>
<dbReference type="AlphaFoldDB" id="A0A1Z5JL38"/>
<dbReference type="Proteomes" id="UP000198406">
    <property type="component" value="Unassembled WGS sequence"/>
</dbReference>
<evidence type="ECO:0000313" key="2">
    <source>
        <dbReference type="EMBL" id="GAX14735.1"/>
    </source>
</evidence>
<organism evidence="2 3">
    <name type="scientific">Fistulifera solaris</name>
    <name type="common">Oleaginous diatom</name>
    <dbReference type="NCBI Taxonomy" id="1519565"/>
    <lineage>
        <taxon>Eukaryota</taxon>
        <taxon>Sar</taxon>
        <taxon>Stramenopiles</taxon>
        <taxon>Ochrophyta</taxon>
        <taxon>Bacillariophyta</taxon>
        <taxon>Bacillariophyceae</taxon>
        <taxon>Bacillariophycidae</taxon>
        <taxon>Naviculales</taxon>
        <taxon>Naviculaceae</taxon>
        <taxon>Fistulifera</taxon>
    </lineage>
</organism>
<accession>A0A1Z5JL38</accession>
<comment type="caution">
    <text evidence="2">The sequence shown here is derived from an EMBL/GenBank/DDBJ whole genome shotgun (WGS) entry which is preliminary data.</text>
</comment>
<feature type="region of interest" description="Disordered" evidence="1">
    <location>
        <begin position="1"/>
        <end position="21"/>
    </location>
</feature>
<evidence type="ECO:0000256" key="1">
    <source>
        <dbReference type="SAM" id="MobiDB-lite"/>
    </source>
</evidence>